<proteinExistence type="predicted"/>
<dbReference type="Proteomes" id="UP000179179">
    <property type="component" value="Unassembled WGS sequence"/>
</dbReference>
<keyword evidence="3" id="KW-1185">Reference proteome</keyword>
<evidence type="ECO:0000313" key="3">
    <source>
        <dbReference type="Proteomes" id="UP000179179"/>
    </source>
</evidence>
<gene>
    <name evidence="2" type="ORF">ABOM_000189</name>
</gene>
<evidence type="ECO:0000313" key="2">
    <source>
        <dbReference type="EMBL" id="OGM51292.1"/>
    </source>
</evidence>
<dbReference type="OrthoDB" id="10273522at2759"/>
<sequence>MKIQILFPLTAVGLAFAKPIHNLEERNPIEDTLTCVRDGVEAEFQRACENAADTCRDGLYELSELRSCIDTATTEAAESSPLRIPIRFLTGYKSCLDRAPKLGNLQPEQLQILQEVIPQIENNVLPGYIKGFNLN</sequence>
<dbReference type="EMBL" id="LYCR01000001">
    <property type="protein sequence ID" value="OGM51292.1"/>
    <property type="molecule type" value="Genomic_DNA"/>
</dbReference>
<organism evidence="2 3">
    <name type="scientific">Aspergillus bombycis</name>
    <dbReference type="NCBI Taxonomy" id="109264"/>
    <lineage>
        <taxon>Eukaryota</taxon>
        <taxon>Fungi</taxon>
        <taxon>Dikarya</taxon>
        <taxon>Ascomycota</taxon>
        <taxon>Pezizomycotina</taxon>
        <taxon>Eurotiomycetes</taxon>
        <taxon>Eurotiomycetidae</taxon>
        <taxon>Eurotiales</taxon>
        <taxon>Aspergillaceae</taxon>
        <taxon>Aspergillus</taxon>
    </lineage>
</organism>
<comment type="caution">
    <text evidence="2">The sequence shown here is derived from an EMBL/GenBank/DDBJ whole genome shotgun (WGS) entry which is preliminary data.</text>
</comment>
<dbReference type="GeneID" id="34443579"/>
<keyword evidence="1" id="KW-0732">Signal</keyword>
<reference evidence="2 3" key="1">
    <citation type="journal article" date="2016" name="Genome Biol. Evol.">
        <title>Draft genome sequence of an aflatoxigenic Aspergillus species, A. bombycis.</title>
        <authorList>
            <person name="Moore G.G."/>
            <person name="Mack B.M."/>
            <person name="Beltz S.B."/>
            <person name="Gilbert M.K."/>
        </authorList>
    </citation>
    <scope>NUCLEOTIDE SEQUENCE [LARGE SCALE GENOMIC DNA]</scope>
    <source>
        <strain evidence="3">NRRL 26010</strain>
    </source>
</reference>
<name>A0A1F8AHY2_9EURO</name>
<feature type="chain" id="PRO_5009534937" evidence="1">
    <location>
        <begin position="18"/>
        <end position="135"/>
    </location>
</feature>
<dbReference type="AlphaFoldDB" id="A0A1F8AHY2"/>
<feature type="signal peptide" evidence="1">
    <location>
        <begin position="1"/>
        <end position="17"/>
    </location>
</feature>
<protein>
    <submittedName>
        <fullName evidence="2">Uncharacterized protein</fullName>
    </submittedName>
</protein>
<dbReference type="RefSeq" id="XP_022395009.1">
    <property type="nucleotide sequence ID" value="XM_022527319.1"/>
</dbReference>
<evidence type="ECO:0000256" key="1">
    <source>
        <dbReference type="SAM" id="SignalP"/>
    </source>
</evidence>
<accession>A0A1F8AHY2</accession>